<reference evidence="2" key="1">
    <citation type="submission" date="2020-05" db="EMBL/GenBank/DDBJ databases">
        <title>WGS assembly of Panicum virgatum.</title>
        <authorList>
            <person name="Lovell J.T."/>
            <person name="Jenkins J."/>
            <person name="Shu S."/>
            <person name="Juenger T.E."/>
            <person name="Schmutz J."/>
        </authorList>
    </citation>
    <scope>NUCLEOTIDE SEQUENCE</scope>
    <source>
        <strain evidence="2">AP13</strain>
    </source>
</reference>
<gene>
    <name evidence="2" type="ORF">PVAP13_3NG183009</name>
</gene>
<evidence type="ECO:0000256" key="1">
    <source>
        <dbReference type="SAM" id="MobiDB-lite"/>
    </source>
</evidence>
<name>A0A8T0U7C6_PANVG</name>
<dbReference type="InterPro" id="IPR037476">
    <property type="entry name" value="PCH1"/>
</dbReference>
<comment type="caution">
    <text evidence="2">The sequence shown here is derived from an EMBL/GenBank/DDBJ whole genome shotgun (WGS) entry which is preliminary data.</text>
</comment>
<dbReference type="GO" id="GO:0010099">
    <property type="term" value="P:regulation of photomorphogenesis"/>
    <property type="evidence" value="ECO:0007669"/>
    <property type="project" value="InterPro"/>
</dbReference>
<sequence>MHHLFCQDKKISLCLIFFASLTEISATIIPRLRKVSFVFLILYTPIMSDFIGSRYDKQEDFQVLLSKKDSGESPKHKHYLWMAHWTKASSSAQPQNNNSNNPLEDINKASTAKDSEAFPYEFMKSTVAERLMVGVSRGNASVQHAQQFNSRMWGVAHHVCNELGAKNNEHVDESFEKSMKQKAVNLCARAVVSETYSVHKLSELPLNFLKLGSSEDPSLDWSHFPMFAINQKIGNILNPKRRSALGPASLNLNMSTSHVMALSSQEYRMNSHQTADENMEMSKPAGGFASHIEDPGGLNSDPSGQKLKRKLLDTISCSCSKDDNSSDRPIDEQHTSHYFAKAKHELSCASNEKKYTFAGNNNDHTVASAFHNLKTRKSAVHKQQNDAKATFCAPVLGREFQNEPITISNNSKKDGQNLNETYRSHGKAVSSSLLPFEQQHLKIQRMESAADLEGYLLPDQITNKLTEKSKNNGELLTHGPKSKEMHTSSCNRRGPCLFEKLTIPSKSQSGYPKNSASSGKSSGFGVCMYGTNIGSQLFGAQNQSSAKTETLYSDTLIRSKSSAGIASLSAQKDYGCPCPDEAKSEQLVTPSQRGDSRYSKDEGFHTVNENHDASSKATIASKQSCMPRTRITNLDLILSQMNRMRNQISSGVVQPPIGAEPSDRWLKRLQLDISDPDIPGSKRLKIGDSPPLGQTNYLFGMALPCNKIDAEMIGRAKADQALDEGNNELQDKQGRSPVPAKSMSRWIGRWCQGGTSVFHEDPCQGRQATKHDQPSEELEGQFPSIAAMAMMGRVMNKLRPCEHEKKGPFVVWKTD</sequence>
<keyword evidence="3" id="KW-1185">Reference proteome</keyword>
<dbReference type="PANTHER" id="PTHR36062:SF10">
    <property type="entry name" value="OS05G0552100 PROTEIN"/>
    <property type="match status" value="1"/>
</dbReference>
<evidence type="ECO:0000313" key="3">
    <source>
        <dbReference type="Proteomes" id="UP000823388"/>
    </source>
</evidence>
<accession>A0A8T0U7C6</accession>
<protein>
    <recommendedName>
        <fullName evidence="4">F-box protein</fullName>
    </recommendedName>
</protein>
<dbReference type="EMBL" id="CM029042">
    <property type="protein sequence ID" value="KAG2617695.1"/>
    <property type="molecule type" value="Genomic_DNA"/>
</dbReference>
<evidence type="ECO:0000313" key="2">
    <source>
        <dbReference type="EMBL" id="KAG2617695.1"/>
    </source>
</evidence>
<dbReference type="AlphaFoldDB" id="A0A8T0U7C6"/>
<organism evidence="2 3">
    <name type="scientific">Panicum virgatum</name>
    <name type="common">Blackwell switchgrass</name>
    <dbReference type="NCBI Taxonomy" id="38727"/>
    <lineage>
        <taxon>Eukaryota</taxon>
        <taxon>Viridiplantae</taxon>
        <taxon>Streptophyta</taxon>
        <taxon>Embryophyta</taxon>
        <taxon>Tracheophyta</taxon>
        <taxon>Spermatophyta</taxon>
        <taxon>Magnoliopsida</taxon>
        <taxon>Liliopsida</taxon>
        <taxon>Poales</taxon>
        <taxon>Poaceae</taxon>
        <taxon>PACMAD clade</taxon>
        <taxon>Panicoideae</taxon>
        <taxon>Panicodae</taxon>
        <taxon>Paniceae</taxon>
        <taxon>Panicinae</taxon>
        <taxon>Panicum</taxon>
        <taxon>Panicum sect. Hiantes</taxon>
    </lineage>
</organism>
<feature type="region of interest" description="Disordered" evidence="1">
    <location>
        <begin position="467"/>
        <end position="490"/>
    </location>
</feature>
<dbReference type="Proteomes" id="UP000823388">
    <property type="component" value="Chromosome 3N"/>
</dbReference>
<evidence type="ECO:0008006" key="4">
    <source>
        <dbReference type="Google" id="ProtNLM"/>
    </source>
</evidence>
<proteinExistence type="predicted"/>
<dbReference type="PANTHER" id="PTHR36062">
    <property type="entry name" value="OS01G0687300 PROTEIN"/>
    <property type="match status" value="1"/>
</dbReference>